<evidence type="ECO:0000256" key="6">
    <source>
        <dbReference type="ARBA" id="ARBA00022719"/>
    </source>
</evidence>
<keyword evidence="4 13" id="KW-1003">Cell membrane</keyword>
<dbReference type="Pfam" id="PF00499">
    <property type="entry name" value="Oxidored_q3"/>
    <property type="match status" value="1"/>
</dbReference>
<dbReference type="RefSeq" id="WP_132129397.1">
    <property type="nucleotide sequence ID" value="NZ_CP042432.1"/>
</dbReference>
<evidence type="ECO:0000256" key="3">
    <source>
        <dbReference type="ARBA" id="ARBA00019907"/>
    </source>
</evidence>
<feature type="transmembrane region" description="Helical" evidence="13">
    <location>
        <begin position="6"/>
        <end position="23"/>
    </location>
</feature>
<comment type="caution">
    <text evidence="14">The sequence shown here is derived from an EMBL/GenBank/DDBJ whole genome shotgun (WGS) entry which is preliminary data.</text>
</comment>
<evidence type="ECO:0000256" key="9">
    <source>
        <dbReference type="ARBA" id="ARBA00023027"/>
    </source>
</evidence>
<reference evidence="14 15" key="1">
    <citation type="submission" date="2019-03" db="EMBL/GenBank/DDBJ databases">
        <title>Genomic Encyclopedia of Type Strains, Phase IV (KMG-IV): sequencing the most valuable type-strain genomes for metagenomic binning, comparative biology and taxonomic classification.</title>
        <authorList>
            <person name="Goeker M."/>
        </authorList>
    </citation>
    <scope>NUCLEOTIDE SEQUENCE [LARGE SCALE GENOMIC DNA]</scope>
    <source>
        <strain evidence="14 15">DSM 21100</strain>
    </source>
</reference>
<feature type="transmembrane region" description="Helical" evidence="13">
    <location>
        <begin position="90"/>
        <end position="112"/>
    </location>
</feature>
<dbReference type="OrthoDB" id="9790848at2"/>
<keyword evidence="8 13" id="KW-1133">Transmembrane helix</keyword>
<protein>
    <recommendedName>
        <fullName evidence="3 13">NADH-quinone oxidoreductase subunit J</fullName>
        <ecNumber evidence="13">7.1.1.-</ecNumber>
    </recommendedName>
</protein>
<gene>
    <name evidence="14" type="ORF">EDD80_106148</name>
</gene>
<dbReference type="Gene3D" id="1.20.120.1200">
    <property type="entry name" value="NADH-ubiquinone/plastoquinone oxidoreductase chain 6, subunit NuoJ"/>
    <property type="match status" value="1"/>
</dbReference>
<evidence type="ECO:0000256" key="1">
    <source>
        <dbReference type="ARBA" id="ARBA00004651"/>
    </source>
</evidence>
<keyword evidence="9 13" id="KW-0520">NAD</keyword>
<evidence type="ECO:0000313" key="15">
    <source>
        <dbReference type="Proteomes" id="UP000295807"/>
    </source>
</evidence>
<feature type="transmembrane region" description="Helical" evidence="13">
    <location>
        <begin position="57"/>
        <end position="78"/>
    </location>
</feature>
<keyword evidence="10 13" id="KW-0472">Membrane</keyword>
<evidence type="ECO:0000256" key="5">
    <source>
        <dbReference type="ARBA" id="ARBA00022692"/>
    </source>
</evidence>
<evidence type="ECO:0000256" key="2">
    <source>
        <dbReference type="ARBA" id="ARBA00005698"/>
    </source>
</evidence>
<dbReference type="EMBL" id="SMAD01000006">
    <property type="protein sequence ID" value="TCS86837.1"/>
    <property type="molecule type" value="Genomic_DNA"/>
</dbReference>
<dbReference type="InterPro" id="IPR042106">
    <property type="entry name" value="Nuo/plastoQ_OxRdtase_6_NuoJ"/>
</dbReference>
<comment type="subunit">
    <text evidence="11">Composed of 13 different subunits. Subunits NuoA, H, J, K, L, M, N constitute the membrane sector of the complex.</text>
</comment>
<evidence type="ECO:0000256" key="10">
    <source>
        <dbReference type="ARBA" id="ARBA00023136"/>
    </source>
</evidence>
<organism evidence="14 15">
    <name type="scientific">Anseongella ginsenosidimutans</name>
    <dbReference type="NCBI Taxonomy" id="496056"/>
    <lineage>
        <taxon>Bacteria</taxon>
        <taxon>Pseudomonadati</taxon>
        <taxon>Bacteroidota</taxon>
        <taxon>Sphingobacteriia</taxon>
        <taxon>Sphingobacteriales</taxon>
        <taxon>Sphingobacteriaceae</taxon>
        <taxon>Anseongella</taxon>
    </lineage>
</organism>
<dbReference type="GO" id="GO:0048038">
    <property type="term" value="F:quinone binding"/>
    <property type="evidence" value="ECO:0007669"/>
    <property type="project" value="UniProtKB-UniRule"/>
</dbReference>
<dbReference type="PANTHER" id="PTHR33269:SF17">
    <property type="entry name" value="NADH-UBIQUINONE OXIDOREDUCTASE CHAIN 6"/>
    <property type="match status" value="1"/>
</dbReference>
<keyword evidence="7" id="KW-1278">Translocase</keyword>
<feature type="transmembrane region" description="Helical" evidence="13">
    <location>
        <begin position="132"/>
        <end position="159"/>
    </location>
</feature>
<dbReference type="NCBIfam" id="NF005162">
    <property type="entry name" value="PRK06638.1-1"/>
    <property type="match status" value="1"/>
</dbReference>
<comment type="similarity">
    <text evidence="2 13">Belongs to the complex I subunit 6 family.</text>
</comment>
<evidence type="ECO:0000256" key="7">
    <source>
        <dbReference type="ARBA" id="ARBA00022967"/>
    </source>
</evidence>
<evidence type="ECO:0000256" key="11">
    <source>
        <dbReference type="ARBA" id="ARBA00025811"/>
    </source>
</evidence>
<comment type="subcellular location">
    <subcellularLocation>
        <location evidence="1 13">Cell membrane</location>
        <topology evidence="1 13">Multi-pass membrane protein</topology>
    </subcellularLocation>
</comment>
<dbReference type="InterPro" id="IPR001457">
    <property type="entry name" value="NADH_UbQ/plastoQ_OxRdtase_su6"/>
</dbReference>
<dbReference type="GO" id="GO:0008137">
    <property type="term" value="F:NADH dehydrogenase (ubiquinone) activity"/>
    <property type="evidence" value="ECO:0007669"/>
    <property type="project" value="UniProtKB-UniRule"/>
</dbReference>
<dbReference type="FunFam" id="1.20.120.1200:FF:000001">
    <property type="entry name" value="NADH-quinone oxidoreductase subunit J"/>
    <property type="match status" value="1"/>
</dbReference>
<evidence type="ECO:0000256" key="12">
    <source>
        <dbReference type="ARBA" id="ARBA00047712"/>
    </source>
</evidence>
<evidence type="ECO:0000256" key="13">
    <source>
        <dbReference type="RuleBase" id="RU004429"/>
    </source>
</evidence>
<evidence type="ECO:0000256" key="4">
    <source>
        <dbReference type="ARBA" id="ARBA00022475"/>
    </source>
</evidence>
<evidence type="ECO:0000256" key="8">
    <source>
        <dbReference type="ARBA" id="ARBA00022989"/>
    </source>
</evidence>
<keyword evidence="6 13" id="KW-0874">Quinone</keyword>
<dbReference type="AlphaFoldDB" id="A0A4R3KQH7"/>
<keyword evidence="5 13" id="KW-0812">Transmembrane</keyword>
<comment type="function">
    <text evidence="13">NDH-1 shuttles electrons from NADH, via FMN and iron-sulfur (Fe-S) centers, to quinones in the respiratory chain. Couples the redox reaction to proton translocation (for every two electrons transferred, four hydrogen ions are translocated across the cytoplasmic membrane), and thus conserves the redox energy in a proton gradient.</text>
</comment>
<feature type="transmembrane region" description="Helical" evidence="13">
    <location>
        <begin position="30"/>
        <end position="51"/>
    </location>
</feature>
<accession>A0A4R3KQH7</accession>
<dbReference type="GO" id="GO:0005886">
    <property type="term" value="C:plasma membrane"/>
    <property type="evidence" value="ECO:0007669"/>
    <property type="project" value="UniProtKB-SubCell"/>
</dbReference>
<proteinExistence type="inferred from homology"/>
<evidence type="ECO:0000313" key="14">
    <source>
        <dbReference type="EMBL" id="TCS86837.1"/>
    </source>
</evidence>
<dbReference type="EC" id="7.1.1.-" evidence="13"/>
<name>A0A4R3KQH7_9SPHI</name>
<comment type="catalytic activity">
    <reaction evidence="12 13">
        <text>a quinone + NADH + 5 H(+)(in) = a quinol + NAD(+) + 4 H(+)(out)</text>
        <dbReference type="Rhea" id="RHEA:57888"/>
        <dbReference type="ChEBI" id="CHEBI:15378"/>
        <dbReference type="ChEBI" id="CHEBI:24646"/>
        <dbReference type="ChEBI" id="CHEBI:57540"/>
        <dbReference type="ChEBI" id="CHEBI:57945"/>
        <dbReference type="ChEBI" id="CHEBI:132124"/>
    </reaction>
</comment>
<keyword evidence="15" id="KW-1185">Reference proteome</keyword>
<dbReference type="Proteomes" id="UP000295807">
    <property type="component" value="Unassembled WGS sequence"/>
</dbReference>
<sequence length="176" mass="19796">MNLAFNIAAVIAVVCTIMVVTRYNIMHALLYLVTSFMAVAVIFFTYGAPFIAALELIVYAGAIMVLMVFVIMMLNLGGESAGEEKQWLSPRIWIFPALLSLVLLVELIWLIYSEDYVNNEQIKVVDTKEVALSLYGPYMLAVELSAMLLMAGIVGAYHLGRQRKKIVHRFLERSDR</sequence>
<dbReference type="PANTHER" id="PTHR33269">
    <property type="entry name" value="NADH-UBIQUINONE OXIDOREDUCTASE CHAIN 6"/>
    <property type="match status" value="1"/>
</dbReference>